<sequence length="467" mass="51655">MTSTPQCAAIYARISHDSDGNAAGVGRQLDDCRKLAASLGWAVVDEYVDNDISAYSGRRRPEYQRLLDDLADGTVDAVLVYHLDRLTRRPIELEQFLAVLDAAKVRHVRFVTGHSDITTGDGLLVVRMLAAVAANESASKSRRVARKHEQDAIEGIPHRGSTRPYGYRSDFVTIDPDEAAMFRAIIERVLAGESTRSIAAWLNEEQYPTVKGSEWRTSTLRGMLINPRYAGLRVHRGQIVGAGQWEPIISEETHRKILAAFAERASSGRRAPQRYLLSGLLRCGRCENRLFSSPRASRRRYVCLSGPDHGGCGRLTVTAEPLEDLIAQAVLYRLDSPELADAMTGRNSSDTRTRDLTAELEAATERRDELAKAYGDGAISMSEWLTARRPIEASIEQHTRALARLTRTTALTGLVGNGHQLRASWATLNLDRQHAIVKAVLDHAVIAPGRAGVHTVELDRVQPIWRS</sequence>
<evidence type="ECO:0000259" key="2">
    <source>
        <dbReference type="PROSITE" id="PS51736"/>
    </source>
</evidence>
<dbReference type="CDD" id="cd00338">
    <property type="entry name" value="Ser_Recombinase"/>
    <property type="match status" value="1"/>
</dbReference>
<gene>
    <name evidence="4" type="ORF">GCM10022263_20610</name>
</gene>
<keyword evidence="5" id="KW-1185">Reference proteome</keyword>
<accession>A0ABP6VC00</accession>
<evidence type="ECO:0000313" key="5">
    <source>
        <dbReference type="Proteomes" id="UP001500301"/>
    </source>
</evidence>
<dbReference type="Pfam" id="PF13408">
    <property type="entry name" value="Zn_ribbon_recom"/>
    <property type="match status" value="1"/>
</dbReference>
<dbReference type="Proteomes" id="UP001500301">
    <property type="component" value="Unassembled WGS sequence"/>
</dbReference>
<protein>
    <submittedName>
        <fullName evidence="4">Recombinase family protein</fullName>
    </submittedName>
</protein>
<dbReference type="PANTHER" id="PTHR30461:SF23">
    <property type="entry name" value="DNA RECOMBINASE-RELATED"/>
    <property type="match status" value="1"/>
</dbReference>
<dbReference type="InterPro" id="IPR025827">
    <property type="entry name" value="Zn_ribbon_recom_dom"/>
</dbReference>
<dbReference type="EMBL" id="BAABBB010000009">
    <property type="protein sequence ID" value="GAA3531949.1"/>
    <property type="molecule type" value="Genomic_DNA"/>
</dbReference>
<dbReference type="InterPro" id="IPR006119">
    <property type="entry name" value="Resolv_N"/>
</dbReference>
<dbReference type="Pfam" id="PF07508">
    <property type="entry name" value="Recombinase"/>
    <property type="match status" value="1"/>
</dbReference>
<organism evidence="4 5">
    <name type="scientific">Nocardioides daeguensis</name>
    <dbReference type="NCBI Taxonomy" id="908359"/>
    <lineage>
        <taxon>Bacteria</taxon>
        <taxon>Bacillati</taxon>
        <taxon>Actinomycetota</taxon>
        <taxon>Actinomycetes</taxon>
        <taxon>Propionibacteriales</taxon>
        <taxon>Nocardioidaceae</taxon>
        <taxon>Nocardioides</taxon>
    </lineage>
</organism>
<dbReference type="SMART" id="SM00857">
    <property type="entry name" value="Resolvase"/>
    <property type="match status" value="1"/>
</dbReference>
<feature type="region of interest" description="Disordered" evidence="1">
    <location>
        <begin position="140"/>
        <end position="161"/>
    </location>
</feature>
<evidence type="ECO:0000313" key="4">
    <source>
        <dbReference type="EMBL" id="GAA3531949.1"/>
    </source>
</evidence>
<dbReference type="Pfam" id="PF00239">
    <property type="entry name" value="Resolvase"/>
    <property type="match status" value="1"/>
</dbReference>
<feature type="domain" description="Resolvase/invertase-type recombinase catalytic" evidence="2">
    <location>
        <begin position="7"/>
        <end position="155"/>
    </location>
</feature>
<dbReference type="RefSeq" id="WP_218232836.1">
    <property type="nucleotide sequence ID" value="NZ_BAABBB010000009.1"/>
</dbReference>
<dbReference type="PANTHER" id="PTHR30461">
    <property type="entry name" value="DNA-INVERTASE FROM LAMBDOID PROPHAGE"/>
    <property type="match status" value="1"/>
</dbReference>
<dbReference type="PROSITE" id="PS51736">
    <property type="entry name" value="RECOMBINASES_3"/>
    <property type="match status" value="1"/>
</dbReference>
<comment type="caution">
    <text evidence="4">The sequence shown here is derived from an EMBL/GenBank/DDBJ whole genome shotgun (WGS) entry which is preliminary data.</text>
</comment>
<feature type="domain" description="Recombinase" evidence="3">
    <location>
        <begin position="164"/>
        <end position="267"/>
    </location>
</feature>
<name>A0ABP6VC00_9ACTN</name>
<dbReference type="PROSITE" id="PS51737">
    <property type="entry name" value="RECOMBINASE_DNA_BIND"/>
    <property type="match status" value="1"/>
</dbReference>
<evidence type="ECO:0000259" key="3">
    <source>
        <dbReference type="PROSITE" id="PS51737"/>
    </source>
</evidence>
<evidence type="ECO:0000256" key="1">
    <source>
        <dbReference type="SAM" id="MobiDB-lite"/>
    </source>
</evidence>
<reference evidence="5" key="1">
    <citation type="journal article" date="2019" name="Int. J. Syst. Evol. Microbiol.">
        <title>The Global Catalogue of Microorganisms (GCM) 10K type strain sequencing project: providing services to taxonomists for standard genome sequencing and annotation.</title>
        <authorList>
            <consortium name="The Broad Institute Genomics Platform"/>
            <consortium name="The Broad Institute Genome Sequencing Center for Infectious Disease"/>
            <person name="Wu L."/>
            <person name="Ma J."/>
        </authorList>
    </citation>
    <scope>NUCLEOTIDE SEQUENCE [LARGE SCALE GENOMIC DNA]</scope>
    <source>
        <strain evidence="5">JCM 17460</strain>
    </source>
</reference>
<proteinExistence type="predicted"/>
<dbReference type="InterPro" id="IPR050639">
    <property type="entry name" value="SSR_resolvase"/>
</dbReference>
<dbReference type="InterPro" id="IPR011109">
    <property type="entry name" value="DNA_bind_recombinase_dom"/>
</dbReference>